<dbReference type="KEGG" id="ddi:DDB_G0279879"/>
<dbReference type="AlphaFoldDB" id="Q54W60"/>
<dbReference type="PaxDb" id="44689-DDB0206339"/>
<dbReference type="PANTHER" id="PTHR31768:SF3">
    <property type="entry name" value="B BOX-TYPE DOMAIN-CONTAINING PROTEIN-RELATED"/>
    <property type="match status" value="1"/>
</dbReference>
<dbReference type="FunCoup" id="Q54W60">
    <property type="interactions" value="16"/>
</dbReference>
<dbReference type="EMBL" id="AAFI02000034">
    <property type="protein sequence ID" value="EAL67496.1"/>
    <property type="molecule type" value="Genomic_DNA"/>
</dbReference>
<dbReference type="Proteomes" id="UP000002195">
    <property type="component" value="Unassembled WGS sequence"/>
</dbReference>
<dbReference type="Pfam" id="PF05725">
    <property type="entry name" value="FNIP"/>
    <property type="match status" value="1"/>
</dbReference>
<dbReference type="InParanoid" id="Q54W60"/>
<comment type="caution">
    <text evidence="1">The sequence shown here is derived from an EMBL/GenBank/DDBJ whole genome shotgun (WGS) entry which is preliminary data.</text>
</comment>
<dbReference type="HOGENOM" id="CLU_018467_0_0_1"/>
<dbReference type="PhylomeDB" id="Q54W60"/>
<keyword evidence="2" id="KW-1185">Reference proteome</keyword>
<accession>Q54W60</accession>
<dbReference type="PANTHER" id="PTHR31768">
    <property type="entry name" value="B BOX-TYPE DOMAIN-CONTAINING PROTEIN"/>
    <property type="match status" value="1"/>
</dbReference>
<dbReference type="GeneID" id="8622274"/>
<dbReference type="Gene3D" id="3.30.160.60">
    <property type="entry name" value="Classic Zinc Finger"/>
    <property type="match status" value="1"/>
</dbReference>
<dbReference type="CDD" id="cd19756">
    <property type="entry name" value="Bbox2"/>
    <property type="match status" value="1"/>
</dbReference>
<dbReference type="RefSeq" id="XP_641475.1">
    <property type="nucleotide sequence ID" value="XM_636383.1"/>
</dbReference>
<evidence type="ECO:0000313" key="2">
    <source>
        <dbReference type="Proteomes" id="UP000002195"/>
    </source>
</evidence>
<name>Q54W60_DICDI</name>
<gene>
    <name evidence="1" type="ORF">DDB_G0279879</name>
</gene>
<sequence length="488" mass="55292">MICATCKDVVCNECILLDHNGHKFGRIDVENSKEIFEEFKNNHLQNLDKQIGINNELLNKSNNLFKSIEDKHTENVNTITEVFKELSKILPIIEIDKIKQLVTLYDENKDINTNISTIIHDNLNNINLITNKYKNTINHINIDQIINNNNSYQHIEILKHCCQSRLLIKDNQNENKIKELINQYKNVNIVNNSKQVKESIKEIFEISNSLSITNVKDPKRVTAGGKEYFIYKNDSIIPNGTVRVAIAPSVKTIKIGSIPTSVQYLILLDGFNVELTEGMLPQSIKSLLVGAIKKPLLKGSIPNGVLCLFLLDGFNQAISEIPQSVYQLLLFDTLLTNFPYSKTIYRNPKYKQKLTHCSNVNNWDGGDNQNENKINELMNQYKNVNIVNNCEQVKESIKEIFEITYSPYITNVKDPKRVISGGAEYFIYKEDSMVLNGTTHVAIAPSTKTIKTGSIPTSVQALLLLDGFNVELTEGMLPQSIISIGWCN</sequence>
<evidence type="ECO:0008006" key="3">
    <source>
        <dbReference type="Google" id="ProtNLM"/>
    </source>
</evidence>
<dbReference type="InterPro" id="IPR040328">
    <property type="entry name" value="DDB_G0279899-like"/>
</dbReference>
<organism evidence="1 2">
    <name type="scientific">Dictyostelium discoideum</name>
    <name type="common">Social amoeba</name>
    <dbReference type="NCBI Taxonomy" id="44689"/>
    <lineage>
        <taxon>Eukaryota</taxon>
        <taxon>Amoebozoa</taxon>
        <taxon>Evosea</taxon>
        <taxon>Eumycetozoa</taxon>
        <taxon>Dictyostelia</taxon>
        <taxon>Dictyosteliales</taxon>
        <taxon>Dictyosteliaceae</taxon>
        <taxon>Dictyostelium</taxon>
    </lineage>
</organism>
<protein>
    <recommendedName>
        <fullName evidence="3">B box-type domain-containing protein</fullName>
    </recommendedName>
</protein>
<proteinExistence type="predicted"/>
<dbReference type="InterPro" id="IPR008615">
    <property type="entry name" value="FNIP"/>
</dbReference>
<evidence type="ECO:0000313" key="1">
    <source>
        <dbReference type="EMBL" id="EAL67496.1"/>
    </source>
</evidence>
<dbReference type="dictyBase" id="DDB_G0279879"/>
<dbReference type="SMR" id="Q54W60"/>
<dbReference type="VEuPathDB" id="AmoebaDB:DDB_G0279879"/>
<dbReference type="SUPFAM" id="SSF57845">
    <property type="entry name" value="B-box zinc-binding domain"/>
    <property type="match status" value="1"/>
</dbReference>
<dbReference type="eggNOG" id="ENOG502SWWV">
    <property type="taxonomic scope" value="Eukaryota"/>
</dbReference>
<reference evidence="1 2" key="1">
    <citation type="journal article" date="2005" name="Nature">
        <title>The genome of the social amoeba Dictyostelium discoideum.</title>
        <authorList>
            <consortium name="The Dictyostelium discoideum Sequencing Consortium"/>
            <person name="Eichinger L."/>
            <person name="Pachebat J.A."/>
            <person name="Glockner G."/>
            <person name="Rajandream M.A."/>
            <person name="Sucgang R."/>
            <person name="Berriman M."/>
            <person name="Song J."/>
            <person name="Olsen R."/>
            <person name="Szafranski K."/>
            <person name="Xu Q."/>
            <person name="Tunggal B."/>
            <person name="Kummerfeld S."/>
            <person name="Madera M."/>
            <person name="Konfortov B.A."/>
            <person name="Rivero F."/>
            <person name="Bankier A.T."/>
            <person name="Lehmann R."/>
            <person name="Hamlin N."/>
            <person name="Davies R."/>
            <person name="Gaudet P."/>
            <person name="Fey P."/>
            <person name="Pilcher K."/>
            <person name="Chen G."/>
            <person name="Saunders D."/>
            <person name="Sodergren E."/>
            <person name="Davis P."/>
            <person name="Kerhornou A."/>
            <person name="Nie X."/>
            <person name="Hall N."/>
            <person name="Anjard C."/>
            <person name="Hemphill L."/>
            <person name="Bason N."/>
            <person name="Farbrother P."/>
            <person name="Desany B."/>
            <person name="Just E."/>
            <person name="Morio T."/>
            <person name="Rost R."/>
            <person name="Churcher C."/>
            <person name="Cooper J."/>
            <person name="Haydock S."/>
            <person name="van Driessche N."/>
            <person name="Cronin A."/>
            <person name="Goodhead I."/>
            <person name="Muzny D."/>
            <person name="Mourier T."/>
            <person name="Pain A."/>
            <person name="Lu M."/>
            <person name="Harper D."/>
            <person name="Lindsay R."/>
            <person name="Hauser H."/>
            <person name="James K."/>
            <person name="Quiles M."/>
            <person name="Madan Babu M."/>
            <person name="Saito T."/>
            <person name="Buchrieser C."/>
            <person name="Wardroper A."/>
            <person name="Felder M."/>
            <person name="Thangavelu M."/>
            <person name="Johnson D."/>
            <person name="Knights A."/>
            <person name="Loulseged H."/>
            <person name="Mungall K."/>
            <person name="Oliver K."/>
            <person name="Price C."/>
            <person name="Quail M.A."/>
            <person name="Urushihara H."/>
            <person name="Hernandez J."/>
            <person name="Rabbinowitsch E."/>
            <person name="Steffen D."/>
            <person name="Sanders M."/>
            <person name="Ma J."/>
            <person name="Kohara Y."/>
            <person name="Sharp S."/>
            <person name="Simmonds M."/>
            <person name="Spiegler S."/>
            <person name="Tivey A."/>
            <person name="Sugano S."/>
            <person name="White B."/>
            <person name="Walker D."/>
            <person name="Woodward J."/>
            <person name="Winckler T."/>
            <person name="Tanaka Y."/>
            <person name="Shaulsky G."/>
            <person name="Schleicher M."/>
            <person name="Weinstock G."/>
            <person name="Rosenthal A."/>
            <person name="Cox E.C."/>
            <person name="Chisholm R.L."/>
            <person name="Gibbs R."/>
            <person name="Loomis W.F."/>
            <person name="Platzer M."/>
            <person name="Kay R.R."/>
            <person name="Williams J."/>
            <person name="Dear P.H."/>
            <person name="Noegel A.A."/>
            <person name="Barrell B."/>
            <person name="Kuspa A."/>
        </authorList>
    </citation>
    <scope>NUCLEOTIDE SEQUENCE [LARGE SCALE GENOMIC DNA]</scope>
    <source>
        <strain evidence="1 2">AX4</strain>
    </source>
</reference>